<reference evidence="11 12" key="1">
    <citation type="journal article" date="2016" name="Nat. Commun.">
        <title>Thousands of microbial genomes shed light on interconnected biogeochemical processes in an aquifer system.</title>
        <authorList>
            <person name="Anantharaman K."/>
            <person name="Brown C.T."/>
            <person name="Hug L.A."/>
            <person name="Sharon I."/>
            <person name="Castelle C.J."/>
            <person name="Probst A.J."/>
            <person name="Thomas B.C."/>
            <person name="Singh A."/>
            <person name="Wilkins M.J."/>
            <person name="Karaoz U."/>
            <person name="Brodie E.L."/>
            <person name="Williams K.H."/>
            <person name="Hubbard S.S."/>
            <person name="Banfield J.F."/>
        </authorList>
    </citation>
    <scope>NUCLEOTIDE SEQUENCE [LARGE SCALE GENOMIC DNA]</scope>
</reference>
<dbReference type="Pfam" id="PF00278">
    <property type="entry name" value="Orn_DAP_Arg_deC"/>
    <property type="match status" value="1"/>
</dbReference>
<dbReference type="PANTHER" id="PTHR43727:SF2">
    <property type="entry name" value="GROUP IV DECARBOXYLASE"/>
    <property type="match status" value="1"/>
</dbReference>
<feature type="binding site" evidence="5">
    <location>
        <position position="303"/>
    </location>
    <ligand>
        <name>substrate</name>
    </ligand>
</feature>
<evidence type="ECO:0000256" key="6">
    <source>
        <dbReference type="NCBIfam" id="TIGR01048"/>
    </source>
</evidence>
<dbReference type="InterPro" id="IPR002986">
    <property type="entry name" value="DAP_deCOOHase_LysA"/>
</dbReference>
<evidence type="ECO:0000256" key="3">
    <source>
        <dbReference type="ARBA" id="ARBA00022898"/>
    </source>
</evidence>
<dbReference type="InterPro" id="IPR022643">
    <property type="entry name" value="De-COase2_C"/>
</dbReference>
<dbReference type="STRING" id="1801754.A3D42_01685"/>
<feature type="domain" description="Orn/DAP/Arg decarboxylase 2 N-terminal" evidence="10">
    <location>
        <begin position="32"/>
        <end position="271"/>
    </location>
</feature>
<dbReference type="PROSITE" id="PS00878">
    <property type="entry name" value="ODR_DC_2_1"/>
    <property type="match status" value="1"/>
</dbReference>
<feature type="binding site" evidence="5">
    <location>
        <position position="307"/>
    </location>
    <ligand>
        <name>substrate</name>
    </ligand>
</feature>
<dbReference type="AlphaFoldDB" id="A0A1F6W852"/>
<evidence type="ECO:0000313" key="11">
    <source>
        <dbReference type="EMBL" id="OGI77972.1"/>
    </source>
</evidence>
<proteinExistence type="inferred from homology"/>
<dbReference type="InterPro" id="IPR029066">
    <property type="entry name" value="PLP-binding_barrel"/>
</dbReference>
<keyword evidence="5" id="KW-0028">Amino-acid biosynthesis</keyword>
<dbReference type="CDD" id="cd06828">
    <property type="entry name" value="PLPDE_III_DapDC"/>
    <property type="match status" value="1"/>
</dbReference>
<keyword evidence="4 5" id="KW-0456">Lyase</keyword>
<evidence type="ECO:0000256" key="4">
    <source>
        <dbReference type="ARBA" id="ARBA00023239"/>
    </source>
</evidence>
<evidence type="ECO:0000256" key="1">
    <source>
        <dbReference type="ARBA" id="ARBA00001933"/>
    </source>
</evidence>
<feature type="binding site" evidence="5">
    <location>
        <position position="267"/>
    </location>
    <ligand>
        <name>substrate</name>
    </ligand>
</feature>
<dbReference type="Pfam" id="PF02784">
    <property type="entry name" value="Orn_Arg_deC_N"/>
    <property type="match status" value="1"/>
</dbReference>
<name>A0A1F6W852_9BACT</name>
<dbReference type="HAMAP" id="MF_02120">
    <property type="entry name" value="LysA"/>
    <property type="match status" value="1"/>
</dbReference>
<dbReference type="EC" id="4.1.1.20" evidence="5 6"/>
<feature type="binding site" evidence="5">
    <location>
        <begin position="264"/>
        <end position="267"/>
    </location>
    <ligand>
        <name>pyridoxal 5'-phosphate</name>
        <dbReference type="ChEBI" id="CHEBI:597326"/>
    </ligand>
</feature>
<comment type="function">
    <text evidence="5">Specifically catalyzes the decarboxylation of meso-diaminopimelate (meso-DAP) to L-lysine.</text>
</comment>
<dbReference type="GO" id="GO:0009089">
    <property type="term" value="P:lysine biosynthetic process via diaminopimelate"/>
    <property type="evidence" value="ECO:0007669"/>
    <property type="project" value="UniProtKB-UniRule"/>
</dbReference>
<feature type="binding site" evidence="5">
    <location>
        <position position="362"/>
    </location>
    <ligand>
        <name>pyridoxal 5'-phosphate</name>
        <dbReference type="ChEBI" id="CHEBI:597326"/>
    </ligand>
</feature>
<organism evidence="11 12">
    <name type="scientific">Candidatus Nomurabacteria bacterium RIFCSPHIGHO2_02_FULL_41_18</name>
    <dbReference type="NCBI Taxonomy" id="1801754"/>
    <lineage>
        <taxon>Bacteria</taxon>
        <taxon>Candidatus Nomuraibacteriota</taxon>
    </lineage>
</organism>
<keyword evidence="3 5" id="KW-0663">Pyridoxal phosphate</keyword>
<accession>A0A1F6W852</accession>
<protein>
    <recommendedName>
        <fullName evidence="5 6">Diaminopimelate decarboxylase</fullName>
        <shortName evidence="5">DAP decarboxylase</shortName>
        <shortName evidence="5">DAPDC</shortName>
        <ecNumber evidence="5 6">4.1.1.20</ecNumber>
    </recommendedName>
</protein>
<comment type="cofactor">
    <cofactor evidence="1 5 7 8">
        <name>pyridoxal 5'-phosphate</name>
        <dbReference type="ChEBI" id="CHEBI:597326"/>
    </cofactor>
</comment>
<feature type="domain" description="Orn/DAP/Arg decarboxylase 2 C-terminal" evidence="9">
    <location>
        <begin position="26"/>
        <end position="360"/>
    </location>
</feature>
<dbReference type="Proteomes" id="UP000177777">
    <property type="component" value="Unassembled WGS sequence"/>
</dbReference>
<feature type="active site" description="Proton donor" evidence="7">
    <location>
        <position position="333"/>
    </location>
</feature>
<dbReference type="UniPathway" id="UPA00034">
    <property type="reaction ID" value="UER00027"/>
</dbReference>
<dbReference type="PANTHER" id="PTHR43727">
    <property type="entry name" value="DIAMINOPIMELATE DECARBOXYLASE"/>
    <property type="match status" value="1"/>
</dbReference>
<evidence type="ECO:0000313" key="12">
    <source>
        <dbReference type="Proteomes" id="UP000177777"/>
    </source>
</evidence>
<dbReference type="PRINTS" id="PR01181">
    <property type="entry name" value="DAPDCRBXLASE"/>
</dbReference>
<gene>
    <name evidence="5" type="primary">lysA</name>
    <name evidence="11" type="ORF">A3D42_01685</name>
</gene>
<comment type="similarity">
    <text evidence="5">Belongs to the Orn/Lys/Arg decarboxylase class-II family. LysA subfamily.</text>
</comment>
<dbReference type="FunFam" id="3.20.20.10:FF:000003">
    <property type="entry name" value="Diaminopimelate decarboxylase"/>
    <property type="match status" value="1"/>
</dbReference>
<dbReference type="InterPro" id="IPR009006">
    <property type="entry name" value="Ala_racemase/Decarboxylase_C"/>
</dbReference>
<comment type="pathway">
    <text evidence="5 8">Amino-acid biosynthesis; L-lysine biosynthesis via DAP pathway; L-lysine from DL-2,6-diaminopimelate: step 1/1.</text>
</comment>
<comment type="caution">
    <text evidence="11">The sequence shown here is derived from an EMBL/GenBank/DDBJ whole genome shotgun (WGS) entry which is preliminary data.</text>
</comment>
<dbReference type="Gene3D" id="2.40.37.10">
    <property type="entry name" value="Lyase, Ornithine Decarboxylase, Chain A, domain 1"/>
    <property type="match status" value="1"/>
</dbReference>
<dbReference type="NCBIfam" id="TIGR01048">
    <property type="entry name" value="lysA"/>
    <property type="match status" value="1"/>
</dbReference>
<dbReference type="PRINTS" id="PR01179">
    <property type="entry name" value="ODADCRBXLASE"/>
</dbReference>
<dbReference type="Gene3D" id="3.20.20.10">
    <property type="entry name" value="Alanine racemase"/>
    <property type="match status" value="1"/>
</dbReference>
<dbReference type="GO" id="GO:0008836">
    <property type="term" value="F:diaminopimelate decarboxylase activity"/>
    <property type="evidence" value="ECO:0007669"/>
    <property type="project" value="UniProtKB-UniRule"/>
</dbReference>
<feature type="binding site" evidence="5">
    <location>
        <position position="362"/>
    </location>
    <ligand>
        <name>substrate</name>
    </ligand>
</feature>
<dbReference type="GO" id="GO:0030170">
    <property type="term" value="F:pyridoxal phosphate binding"/>
    <property type="evidence" value="ECO:0007669"/>
    <property type="project" value="UniProtKB-UniRule"/>
</dbReference>
<keyword evidence="5 8" id="KW-0457">Lysine biosynthesis</keyword>
<comment type="catalytic activity">
    <reaction evidence="5 8">
        <text>meso-2,6-diaminopimelate + H(+) = L-lysine + CO2</text>
        <dbReference type="Rhea" id="RHEA:15101"/>
        <dbReference type="ChEBI" id="CHEBI:15378"/>
        <dbReference type="ChEBI" id="CHEBI:16526"/>
        <dbReference type="ChEBI" id="CHEBI:32551"/>
        <dbReference type="ChEBI" id="CHEBI:57791"/>
        <dbReference type="EC" id="4.1.1.20"/>
    </reaction>
</comment>
<evidence type="ECO:0000256" key="2">
    <source>
        <dbReference type="ARBA" id="ARBA00022793"/>
    </source>
</evidence>
<evidence type="ECO:0000256" key="8">
    <source>
        <dbReference type="RuleBase" id="RU003738"/>
    </source>
</evidence>
<comment type="subunit">
    <text evidence="5">Homodimer.</text>
</comment>
<feature type="modified residue" description="N6-(pyridoxal phosphate)lysine" evidence="5 7">
    <location>
        <position position="54"/>
    </location>
</feature>
<dbReference type="InterPro" id="IPR000183">
    <property type="entry name" value="Orn/DAP/Arg_de-COase"/>
</dbReference>
<feature type="binding site" evidence="5">
    <location>
        <position position="334"/>
    </location>
    <ligand>
        <name>substrate</name>
    </ligand>
</feature>
<evidence type="ECO:0000256" key="7">
    <source>
        <dbReference type="PIRSR" id="PIRSR600183-50"/>
    </source>
</evidence>
<sequence length="389" mass="43864">MKKNLDVMIGGILPKKIIQKYDSPLYVYDSEMIQEKCRILKKNFPKINFFYACKANTNPEILRLIKKQGVGIETVSPGEISVAKKVGVPVSKITFTCGSISEEELIWVAKQKIRIHLDSLRQVEIFGKHFPGEEISVRLNQGIGAGHHSHVITGGQESKFGINLADVGKLEKLAKKYNLRIIGLHQHIGSNILDVSIFMKAVNVLCNTAMNFPDLKHLDFGGGFGIPYKPEEKKFDIELLGKKVMARISAFTKEYGHSLEISFEPGRYLVAESGSLLVTVNDIKHNLTKIFIGVDSGFNHLIRPVMYDSYHEIINTNKNRKRKGKVTVVGNICESGDIFAKDRRIYFPEYGDILLIKNVGAYGYVMSSNYNSRHRPREILILNKKLKVV</sequence>
<evidence type="ECO:0000256" key="5">
    <source>
        <dbReference type="HAMAP-Rule" id="MF_02120"/>
    </source>
</evidence>
<keyword evidence="2 5" id="KW-0210">Decarboxylase</keyword>
<feature type="binding site" evidence="5">
    <location>
        <position position="223"/>
    </location>
    <ligand>
        <name>pyridoxal 5'-phosphate</name>
        <dbReference type="ChEBI" id="CHEBI:597326"/>
    </ligand>
</feature>
<evidence type="ECO:0000259" key="9">
    <source>
        <dbReference type="Pfam" id="PF00278"/>
    </source>
</evidence>
<evidence type="ECO:0000259" key="10">
    <source>
        <dbReference type="Pfam" id="PF02784"/>
    </source>
</evidence>
<dbReference type="InterPro" id="IPR022653">
    <property type="entry name" value="De-COase2_pyr-phos_BS"/>
</dbReference>
<dbReference type="EMBL" id="MFUE01000004">
    <property type="protein sequence ID" value="OGI77972.1"/>
    <property type="molecule type" value="Genomic_DNA"/>
</dbReference>
<dbReference type="SUPFAM" id="SSF51419">
    <property type="entry name" value="PLP-binding barrel"/>
    <property type="match status" value="1"/>
</dbReference>
<dbReference type="InterPro" id="IPR022644">
    <property type="entry name" value="De-COase2_N"/>
</dbReference>
<dbReference type="SUPFAM" id="SSF50621">
    <property type="entry name" value="Alanine racemase C-terminal domain-like"/>
    <property type="match status" value="1"/>
</dbReference>